<organism evidence="1 2">
    <name type="scientific">Paenibacillus gansuensis</name>
    <dbReference type="NCBI Taxonomy" id="306542"/>
    <lineage>
        <taxon>Bacteria</taxon>
        <taxon>Bacillati</taxon>
        <taxon>Bacillota</taxon>
        <taxon>Bacilli</taxon>
        <taxon>Bacillales</taxon>
        <taxon>Paenibacillaceae</taxon>
        <taxon>Paenibacillus</taxon>
    </lineage>
</organism>
<comment type="caution">
    <text evidence="1">The sequence shown here is derived from an EMBL/GenBank/DDBJ whole genome shotgun (WGS) entry which is preliminary data.</text>
</comment>
<dbReference type="EMBL" id="JBHUME010000002">
    <property type="protein sequence ID" value="MFD2610900.1"/>
    <property type="molecule type" value="Genomic_DNA"/>
</dbReference>
<sequence length="384" mass="40226">MSNTLIRTGTGLFNLLLSKYTDSNKQDFGGNKIVDVLQMEMVYGLQGPPTVSFSQDPSGGIKISFLFSQMQLQLFEYRNGERGNLQGTYQVPVTVTGLLALKGSAFTMTNLEAVPAAVGSLDEKVAKLFNEQIVPQFQKQMSSVPLPDLGKVIGVPIAMQGLYLENGALHLQAQAGGSGGNAVLPPEPETGAVIAVAIASDFIHDMAASGFPGASAHAGAKKSKSGFGYDGEARASADQTNVWIADGAGYGTLRVSASAKGGIEVFGKWVEPDISVSTHTPALNLKLITDHTAHKAIAKVSMDGSVSFDFGLPGVLEKAADSILSLIKPLAGEITNAINAGLDQVNITMFTLPEQVPGTDLSAGLNFRQLGFYGNSAYAVIEIA</sequence>
<proteinExistence type="predicted"/>
<dbReference type="RefSeq" id="WP_377599058.1">
    <property type="nucleotide sequence ID" value="NZ_JBHUME010000002.1"/>
</dbReference>
<name>A0ABW5P7F3_9BACL</name>
<protein>
    <recommendedName>
        <fullName evidence="3">DUF2125 domain-containing protein</fullName>
    </recommendedName>
</protein>
<keyword evidence="2" id="KW-1185">Reference proteome</keyword>
<evidence type="ECO:0000313" key="1">
    <source>
        <dbReference type="EMBL" id="MFD2610900.1"/>
    </source>
</evidence>
<evidence type="ECO:0000313" key="2">
    <source>
        <dbReference type="Proteomes" id="UP001597541"/>
    </source>
</evidence>
<dbReference type="Proteomes" id="UP001597541">
    <property type="component" value="Unassembled WGS sequence"/>
</dbReference>
<reference evidence="2" key="1">
    <citation type="journal article" date="2019" name="Int. J. Syst. Evol. Microbiol.">
        <title>The Global Catalogue of Microorganisms (GCM) 10K type strain sequencing project: providing services to taxonomists for standard genome sequencing and annotation.</title>
        <authorList>
            <consortium name="The Broad Institute Genomics Platform"/>
            <consortium name="The Broad Institute Genome Sequencing Center for Infectious Disease"/>
            <person name="Wu L."/>
            <person name="Ma J."/>
        </authorList>
    </citation>
    <scope>NUCLEOTIDE SEQUENCE [LARGE SCALE GENOMIC DNA]</scope>
    <source>
        <strain evidence="2">KCTC 3950</strain>
    </source>
</reference>
<gene>
    <name evidence="1" type="ORF">ACFSUF_00520</name>
</gene>
<evidence type="ECO:0008006" key="3">
    <source>
        <dbReference type="Google" id="ProtNLM"/>
    </source>
</evidence>
<accession>A0ABW5P7F3</accession>